<dbReference type="GO" id="GO:0016627">
    <property type="term" value="F:oxidoreductase activity, acting on the CH-CH group of donors"/>
    <property type="evidence" value="ECO:0007669"/>
    <property type="project" value="InterPro"/>
</dbReference>
<evidence type="ECO:0000313" key="13">
    <source>
        <dbReference type="Proteomes" id="UP001295684"/>
    </source>
</evidence>
<evidence type="ECO:0000256" key="1">
    <source>
        <dbReference type="ARBA" id="ARBA00004477"/>
    </source>
</evidence>
<dbReference type="SMART" id="SM00213">
    <property type="entry name" value="UBQ"/>
    <property type="match status" value="1"/>
</dbReference>
<feature type="transmembrane region" description="Helical" evidence="10">
    <location>
        <begin position="159"/>
        <end position="179"/>
    </location>
</feature>
<name>A0AAD1XQ05_EUPCR</name>
<evidence type="ECO:0000256" key="10">
    <source>
        <dbReference type="SAM" id="Phobius"/>
    </source>
</evidence>
<protein>
    <recommendedName>
        <fullName evidence="11">Ubiquitin-like domain-containing protein</fullName>
    </recommendedName>
</protein>
<dbReference type="AlphaFoldDB" id="A0AAD1XQ05"/>
<dbReference type="EMBL" id="CAMPGE010018262">
    <property type="protein sequence ID" value="CAI2376697.1"/>
    <property type="molecule type" value="Genomic_DNA"/>
</dbReference>
<dbReference type="GO" id="GO:0005789">
    <property type="term" value="C:endoplasmic reticulum membrane"/>
    <property type="evidence" value="ECO:0007669"/>
    <property type="project" value="UniProtKB-SubCell"/>
</dbReference>
<feature type="transmembrane region" description="Helical" evidence="10">
    <location>
        <begin position="119"/>
        <end position="138"/>
    </location>
</feature>
<keyword evidence="9 10" id="KW-0472">Membrane</keyword>
<dbReference type="PROSITE" id="PS50053">
    <property type="entry name" value="UBIQUITIN_2"/>
    <property type="match status" value="1"/>
</dbReference>
<sequence>MEVTIKNRKGKDLATLNVNSNMTVKDLKNLYLKEAKGKKVSFNRQYYTLNEIKGKALNDDTKKLSSYDIKSGDTLYLKDLGLQISWKLVFLVEYFGPIGIFLIFYYFRNLIYGQGSANVPLSFTQKAGFFMVLGHYIKRELETLFIHRFSSSTMPFKNLFINCTHYWFTFALLVGYFLFHPKYTEPTYIPMNLKYILIGLFAFFQLMNFLCHNELKNLRKPGTTERGIPKGFGFGLVSCANYFWETLVWLSYSVLTGTATSYLFLVFSFYQMSEWALKKHRRYKKEFKDYPKERTAILPFLL</sequence>
<evidence type="ECO:0000256" key="3">
    <source>
        <dbReference type="ARBA" id="ARBA00022516"/>
    </source>
</evidence>
<feature type="transmembrane region" description="Helical" evidence="10">
    <location>
        <begin position="258"/>
        <end position="277"/>
    </location>
</feature>
<organism evidence="12 13">
    <name type="scientific">Euplotes crassus</name>
    <dbReference type="NCBI Taxonomy" id="5936"/>
    <lineage>
        <taxon>Eukaryota</taxon>
        <taxon>Sar</taxon>
        <taxon>Alveolata</taxon>
        <taxon>Ciliophora</taxon>
        <taxon>Intramacronucleata</taxon>
        <taxon>Spirotrichea</taxon>
        <taxon>Hypotrichia</taxon>
        <taxon>Euplotida</taxon>
        <taxon>Euplotidae</taxon>
        <taxon>Moneuplotes</taxon>
    </lineage>
</organism>
<proteinExistence type="inferred from homology"/>
<comment type="similarity">
    <text evidence="2">Belongs to the steroid 5-alpha reductase family.</text>
</comment>
<feature type="transmembrane region" description="Helical" evidence="10">
    <location>
        <begin position="88"/>
        <end position="107"/>
    </location>
</feature>
<feature type="domain" description="Ubiquitin-like" evidence="11">
    <location>
        <begin position="1"/>
        <end position="77"/>
    </location>
</feature>
<dbReference type="PROSITE" id="PS50244">
    <property type="entry name" value="S5A_REDUCTASE"/>
    <property type="match status" value="1"/>
</dbReference>
<evidence type="ECO:0000256" key="5">
    <source>
        <dbReference type="ARBA" id="ARBA00022857"/>
    </source>
</evidence>
<keyword evidence="6 10" id="KW-1133">Transmembrane helix</keyword>
<dbReference type="CDD" id="cd01801">
    <property type="entry name" value="Ubl_TECR_like"/>
    <property type="match status" value="1"/>
</dbReference>
<evidence type="ECO:0000256" key="9">
    <source>
        <dbReference type="ARBA" id="ARBA00023136"/>
    </source>
</evidence>
<evidence type="ECO:0000313" key="12">
    <source>
        <dbReference type="EMBL" id="CAI2376697.1"/>
    </source>
</evidence>
<evidence type="ECO:0000259" key="11">
    <source>
        <dbReference type="PROSITE" id="PS50053"/>
    </source>
</evidence>
<keyword evidence="5" id="KW-0521">NADP</keyword>
<dbReference type="Gene3D" id="3.10.20.90">
    <property type="entry name" value="Phosphatidylinositol 3-kinase Catalytic Subunit, Chain A, domain 1"/>
    <property type="match status" value="1"/>
</dbReference>
<dbReference type="InterPro" id="IPR000626">
    <property type="entry name" value="Ubiquitin-like_dom"/>
</dbReference>
<evidence type="ECO:0000256" key="2">
    <source>
        <dbReference type="ARBA" id="ARBA00007742"/>
    </source>
</evidence>
<dbReference type="Pfam" id="PF02544">
    <property type="entry name" value="Steroid_dh"/>
    <property type="match status" value="1"/>
</dbReference>
<dbReference type="InterPro" id="IPR039357">
    <property type="entry name" value="SRD5A/TECR"/>
</dbReference>
<dbReference type="PANTHER" id="PTHR10556">
    <property type="entry name" value="3-OXO-5-ALPHA-STEROID 4-DEHYDROGENASE"/>
    <property type="match status" value="1"/>
</dbReference>
<dbReference type="SUPFAM" id="SSF54236">
    <property type="entry name" value="Ubiquitin-like"/>
    <property type="match status" value="1"/>
</dbReference>
<gene>
    <name evidence="12" type="ORF">ECRASSUSDP1_LOCUS18068</name>
</gene>
<comment type="caution">
    <text evidence="12">The sequence shown here is derived from an EMBL/GenBank/DDBJ whole genome shotgun (WGS) entry which is preliminary data.</text>
</comment>
<dbReference type="InterPro" id="IPR001104">
    <property type="entry name" value="3-oxo-5_a-steroid_4-DH_C"/>
</dbReference>
<dbReference type="PANTHER" id="PTHR10556:SF28">
    <property type="entry name" value="VERY-LONG-CHAIN ENOYL-COA REDUCTASE"/>
    <property type="match status" value="1"/>
</dbReference>
<dbReference type="InterPro" id="IPR029071">
    <property type="entry name" value="Ubiquitin-like_domsf"/>
</dbReference>
<evidence type="ECO:0000256" key="7">
    <source>
        <dbReference type="ARBA" id="ARBA00023002"/>
    </source>
</evidence>
<dbReference type="Proteomes" id="UP001295684">
    <property type="component" value="Unassembled WGS sequence"/>
</dbReference>
<keyword evidence="13" id="KW-1185">Reference proteome</keyword>
<dbReference type="GO" id="GO:0042761">
    <property type="term" value="P:very long-chain fatty acid biosynthetic process"/>
    <property type="evidence" value="ECO:0007669"/>
    <property type="project" value="TreeGrafter"/>
</dbReference>
<keyword evidence="8" id="KW-0443">Lipid metabolism</keyword>
<keyword evidence="4 10" id="KW-0812">Transmembrane</keyword>
<reference evidence="12" key="1">
    <citation type="submission" date="2023-07" db="EMBL/GenBank/DDBJ databases">
        <authorList>
            <consortium name="AG Swart"/>
            <person name="Singh M."/>
            <person name="Singh A."/>
            <person name="Seah K."/>
            <person name="Emmerich C."/>
        </authorList>
    </citation>
    <scope>NUCLEOTIDE SEQUENCE</scope>
    <source>
        <strain evidence="12">DP1</strain>
    </source>
</reference>
<evidence type="ECO:0000256" key="4">
    <source>
        <dbReference type="ARBA" id="ARBA00022692"/>
    </source>
</evidence>
<keyword evidence="3" id="KW-0444">Lipid biosynthesis</keyword>
<accession>A0AAD1XQ05</accession>
<feature type="transmembrane region" description="Helical" evidence="10">
    <location>
        <begin position="191"/>
        <end position="211"/>
    </location>
</feature>
<evidence type="ECO:0000256" key="6">
    <source>
        <dbReference type="ARBA" id="ARBA00022989"/>
    </source>
</evidence>
<evidence type="ECO:0000256" key="8">
    <source>
        <dbReference type="ARBA" id="ARBA00023098"/>
    </source>
</evidence>
<keyword evidence="7" id="KW-0560">Oxidoreductase</keyword>
<comment type="subcellular location">
    <subcellularLocation>
        <location evidence="1">Endoplasmic reticulum membrane</location>
        <topology evidence="1">Multi-pass membrane protein</topology>
    </subcellularLocation>
</comment>